<evidence type="ECO:0000313" key="2">
    <source>
        <dbReference type="Proteomes" id="UP000295673"/>
    </source>
</evidence>
<dbReference type="RefSeq" id="WP_132861458.1">
    <property type="nucleotide sequence ID" value="NZ_SMGR01000003.1"/>
</dbReference>
<sequence length="148" mass="16194">MTSKHFIGTILGLAMAVTGISAMPARALSNDDLAKLLFGATALVIIGNAVASDNDRDPGNVTQPRSKNVRRNVPPSRVFLPRRCSRDFTLRNGRIVQAYGEGCLNQARVNKARLPQACRFNGINQHGARISGYKTGCLQRRGYPVSWR</sequence>
<gene>
    <name evidence="1" type="ORF">BXY66_3346</name>
</gene>
<reference evidence="1 2" key="1">
    <citation type="submission" date="2019-03" db="EMBL/GenBank/DDBJ databases">
        <title>Genomic Encyclopedia of Archaeal and Bacterial Type Strains, Phase II (KMG-II): from individual species to whole genera.</title>
        <authorList>
            <person name="Goeker M."/>
        </authorList>
    </citation>
    <scope>NUCLEOTIDE SEQUENCE [LARGE SCALE GENOMIC DNA]</scope>
    <source>
        <strain evidence="1 2">DSM 26433</strain>
    </source>
</reference>
<dbReference type="AlphaFoldDB" id="A0A4R1N301"/>
<evidence type="ECO:0000313" key="1">
    <source>
        <dbReference type="EMBL" id="TCL00699.1"/>
    </source>
</evidence>
<proteinExistence type="predicted"/>
<name>A0A4R1N301_9RHOB</name>
<protein>
    <submittedName>
        <fullName evidence="1">Uncharacterized protein</fullName>
    </submittedName>
</protein>
<dbReference type="Proteomes" id="UP000295673">
    <property type="component" value="Unassembled WGS sequence"/>
</dbReference>
<keyword evidence="2" id="KW-1185">Reference proteome</keyword>
<dbReference type="EMBL" id="SMGR01000003">
    <property type="protein sequence ID" value="TCL00699.1"/>
    <property type="molecule type" value="Genomic_DNA"/>
</dbReference>
<comment type="caution">
    <text evidence="1">The sequence shown here is derived from an EMBL/GenBank/DDBJ whole genome shotgun (WGS) entry which is preliminary data.</text>
</comment>
<dbReference type="OrthoDB" id="7876829at2"/>
<accession>A0A4R1N301</accession>
<organism evidence="1 2">
    <name type="scientific">Shimia isoporae</name>
    <dbReference type="NCBI Taxonomy" id="647720"/>
    <lineage>
        <taxon>Bacteria</taxon>
        <taxon>Pseudomonadati</taxon>
        <taxon>Pseudomonadota</taxon>
        <taxon>Alphaproteobacteria</taxon>
        <taxon>Rhodobacterales</taxon>
        <taxon>Roseobacteraceae</taxon>
    </lineage>
</organism>